<sequence>MAGEKSKSSGEIGESIAAGLLHRIGWKKSLKNVPIKCNTPTHRNEKGNQRTSHGEDQIFLYNNPFHDARTDVVHVSVKNKIGSYPASESALKREFKEHLAELHEVIECARYSEEVSQATKAFKARKKVSHSGLLIWVHNDAEDIERDIKPILSKIRLEQESDVPIYLIDSGRAGFVMKVMDDIERRQNDWAFFFPVIGTVTTVDEARTGAFLPLEIIASDVLPIVMYEGEKTEMIIYANQAFSTDAYTKLIAYGLRFCTGLVATIRIGMPDYNPATDKAAADLARLAFSDRNETIEPFSFNRSILALLNEA</sequence>
<gene>
    <name evidence="2" type="ORF">IFO67_17645</name>
</gene>
<evidence type="ECO:0000313" key="3">
    <source>
        <dbReference type="Proteomes" id="UP000603602"/>
    </source>
</evidence>
<dbReference type="EMBL" id="JACYTO010000003">
    <property type="protein sequence ID" value="MBD8504719.1"/>
    <property type="molecule type" value="Genomic_DNA"/>
</dbReference>
<dbReference type="InterPro" id="IPR058873">
    <property type="entry name" value="PDDEXK_GAPS4"/>
</dbReference>
<evidence type="ECO:0000259" key="1">
    <source>
        <dbReference type="Pfam" id="PF26115"/>
    </source>
</evidence>
<reference evidence="3" key="1">
    <citation type="submission" date="2023-07" db="EMBL/GenBank/DDBJ databases">
        <title>Thauera sp. CAU 1555 isolated from sand of Yaerae Beach.</title>
        <authorList>
            <person name="Kim W."/>
        </authorList>
    </citation>
    <scope>NUCLEOTIDE SEQUENCE [LARGE SCALE GENOMIC DNA]</scope>
    <source>
        <strain evidence="3">CAU 1555</strain>
    </source>
</reference>
<organism evidence="2 3">
    <name type="scientific">Thauera sedimentorum</name>
    <dbReference type="NCBI Taxonomy" id="2767595"/>
    <lineage>
        <taxon>Bacteria</taxon>
        <taxon>Pseudomonadati</taxon>
        <taxon>Pseudomonadota</taxon>
        <taxon>Betaproteobacteria</taxon>
        <taxon>Rhodocyclales</taxon>
        <taxon>Zoogloeaceae</taxon>
        <taxon>Thauera</taxon>
    </lineage>
</organism>
<protein>
    <recommendedName>
        <fullName evidence="1">GAPS4 PD-(D/E)XK nuclease domain-containing protein</fullName>
    </recommendedName>
</protein>
<feature type="domain" description="GAPS4 PD-(D/E)XK nuclease" evidence="1">
    <location>
        <begin position="2"/>
        <end position="171"/>
    </location>
</feature>
<dbReference type="Proteomes" id="UP000603602">
    <property type="component" value="Unassembled WGS sequence"/>
</dbReference>
<dbReference type="RefSeq" id="WP_187719544.1">
    <property type="nucleotide sequence ID" value="NZ_JACTAH010000003.1"/>
</dbReference>
<comment type="caution">
    <text evidence="2">The sequence shown here is derived from an EMBL/GenBank/DDBJ whole genome shotgun (WGS) entry which is preliminary data.</text>
</comment>
<dbReference type="Pfam" id="PF26115">
    <property type="entry name" value="PDDEXK_GAPS4"/>
    <property type="match status" value="1"/>
</dbReference>
<proteinExistence type="predicted"/>
<keyword evidence="3" id="KW-1185">Reference proteome</keyword>
<accession>A0ABR9BEF6</accession>
<name>A0ABR9BEF6_9RHOO</name>
<evidence type="ECO:0000313" key="2">
    <source>
        <dbReference type="EMBL" id="MBD8504719.1"/>
    </source>
</evidence>